<feature type="region of interest" description="Disordered" evidence="7">
    <location>
        <begin position="1"/>
        <end position="20"/>
    </location>
</feature>
<evidence type="ECO:0000313" key="10">
    <source>
        <dbReference type="EMBL" id="ROO90552.1"/>
    </source>
</evidence>
<feature type="transmembrane region" description="Helical" evidence="8">
    <location>
        <begin position="375"/>
        <end position="393"/>
    </location>
</feature>
<dbReference type="InterPro" id="IPR020846">
    <property type="entry name" value="MFS_dom"/>
</dbReference>
<dbReference type="PROSITE" id="PS50850">
    <property type="entry name" value="MFS"/>
    <property type="match status" value="1"/>
</dbReference>
<keyword evidence="3" id="KW-1003">Cell membrane</keyword>
<sequence length="532" mass="54619">MDLQSPAKAPAKGEAEKAPRKLRSSPWAALAAVAFGLFMVGLDGSVVSVANPYIGAALDTSLSQLQWVTNAYLLALAALLVLGGKLGDRYGRRRFFLIGLVGFTVTSAIIGLVGSIEGVIVFRALQGAFGALLMPNTLGILRAVFPPRRFGIAVGIWAMVSSVSTALGPIIGGALVEQVGWEWVFYINVPIGVIGLVYGLWVLPETRNSTGHHRFDVPGVILLALGMVALVFGIVKGESWGWSDGRTYGVLILGLVLLLVFGLVENRTEHPLLPMRLFRNPSLTVGTLITAINFFTLLGSIFFIMLYQQNVRGHSALMAGVLILPLSIASVVASPVGAALTDRFGPRLTMPLGMVLQGASALTLMLLAVDSSYHLLWPPFVGLGLGVGMVMAASSEAIVGNAPVKDAGVAGGLQATALQIGGALGTSVLLSVLGSRAAGTIGSAFTDAGVPADVGAELTGHARETVALGVALVPPGADPGLATAITQATGEAFVTGVHAAAGTAGALCLIGAVVAIVVVRRGQSPVDVPAAH</sequence>
<dbReference type="NCBIfam" id="TIGR00711">
    <property type="entry name" value="efflux_EmrB"/>
    <property type="match status" value="1"/>
</dbReference>
<feature type="transmembrane region" description="Helical" evidence="8">
    <location>
        <begin position="27"/>
        <end position="47"/>
    </location>
</feature>
<organism evidence="10 11">
    <name type="scientific">Actinocorallia herbida</name>
    <dbReference type="NCBI Taxonomy" id="58109"/>
    <lineage>
        <taxon>Bacteria</taxon>
        <taxon>Bacillati</taxon>
        <taxon>Actinomycetota</taxon>
        <taxon>Actinomycetes</taxon>
        <taxon>Streptosporangiales</taxon>
        <taxon>Thermomonosporaceae</taxon>
        <taxon>Actinocorallia</taxon>
    </lineage>
</organism>
<reference evidence="10 11" key="1">
    <citation type="submission" date="2018-11" db="EMBL/GenBank/DDBJ databases">
        <title>Sequencing the genomes of 1000 actinobacteria strains.</title>
        <authorList>
            <person name="Klenk H.-P."/>
        </authorList>
    </citation>
    <scope>NUCLEOTIDE SEQUENCE [LARGE SCALE GENOMIC DNA]</scope>
    <source>
        <strain evidence="10 11">DSM 44254</strain>
    </source>
</reference>
<protein>
    <submittedName>
        <fullName evidence="10">EmrB/QacA subfamily drug resistance transporter</fullName>
    </submittedName>
</protein>
<feature type="transmembrane region" description="Helical" evidence="8">
    <location>
        <begin position="352"/>
        <end position="369"/>
    </location>
</feature>
<dbReference type="OrthoDB" id="7375466at2"/>
<accession>A0A3N1DAJ3</accession>
<dbReference type="PANTHER" id="PTHR42718">
    <property type="entry name" value="MAJOR FACILITATOR SUPERFAMILY MULTIDRUG TRANSPORTER MFSC"/>
    <property type="match status" value="1"/>
</dbReference>
<dbReference type="Pfam" id="PF07690">
    <property type="entry name" value="MFS_1"/>
    <property type="match status" value="1"/>
</dbReference>
<dbReference type="AlphaFoldDB" id="A0A3N1DAJ3"/>
<feature type="transmembrane region" description="Helical" evidence="8">
    <location>
        <begin position="319"/>
        <end position="340"/>
    </location>
</feature>
<dbReference type="Gene3D" id="1.20.1720.10">
    <property type="entry name" value="Multidrug resistance protein D"/>
    <property type="match status" value="1"/>
</dbReference>
<feature type="transmembrane region" description="Helical" evidence="8">
    <location>
        <begin position="67"/>
        <end position="83"/>
    </location>
</feature>
<evidence type="ECO:0000313" key="11">
    <source>
        <dbReference type="Proteomes" id="UP000272400"/>
    </source>
</evidence>
<comment type="caution">
    <text evidence="10">The sequence shown here is derived from an EMBL/GenBank/DDBJ whole genome shotgun (WGS) entry which is preliminary data.</text>
</comment>
<evidence type="ECO:0000256" key="2">
    <source>
        <dbReference type="ARBA" id="ARBA00022448"/>
    </source>
</evidence>
<dbReference type="PANTHER" id="PTHR42718:SF42">
    <property type="entry name" value="EXPORT PROTEIN"/>
    <property type="match status" value="1"/>
</dbReference>
<evidence type="ECO:0000259" key="9">
    <source>
        <dbReference type="PROSITE" id="PS50850"/>
    </source>
</evidence>
<evidence type="ECO:0000256" key="8">
    <source>
        <dbReference type="SAM" id="Phobius"/>
    </source>
</evidence>
<evidence type="ECO:0000256" key="3">
    <source>
        <dbReference type="ARBA" id="ARBA00022475"/>
    </source>
</evidence>
<dbReference type="SUPFAM" id="SSF103473">
    <property type="entry name" value="MFS general substrate transporter"/>
    <property type="match status" value="1"/>
</dbReference>
<evidence type="ECO:0000256" key="1">
    <source>
        <dbReference type="ARBA" id="ARBA00004651"/>
    </source>
</evidence>
<dbReference type="InterPro" id="IPR011701">
    <property type="entry name" value="MFS"/>
</dbReference>
<feature type="transmembrane region" description="Helical" evidence="8">
    <location>
        <begin position="247"/>
        <end position="264"/>
    </location>
</feature>
<dbReference type="RefSeq" id="WP_123669491.1">
    <property type="nucleotide sequence ID" value="NZ_RJKE01000001.1"/>
</dbReference>
<feature type="transmembrane region" description="Helical" evidence="8">
    <location>
        <begin position="95"/>
        <end position="114"/>
    </location>
</feature>
<keyword evidence="5 8" id="KW-1133">Transmembrane helix</keyword>
<dbReference type="Gene3D" id="1.20.1250.20">
    <property type="entry name" value="MFS general substrate transporter like domains"/>
    <property type="match status" value="1"/>
</dbReference>
<feature type="transmembrane region" description="Helical" evidence="8">
    <location>
        <begin position="120"/>
        <end position="138"/>
    </location>
</feature>
<dbReference type="CDD" id="cd17321">
    <property type="entry name" value="MFS_MMR_MDR_like"/>
    <property type="match status" value="1"/>
</dbReference>
<evidence type="ECO:0000256" key="7">
    <source>
        <dbReference type="SAM" id="MobiDB-lite"/>
    </source>
</evidence>
<feature type="compositionally biased region" description="Low complexity" evidence="7">
    <location>
        <begin position="1"/>
        <end position="10"/>
    </location>
</feature>
<keyword evidence="6 8" id="KW-0472">Membrane</keyword>
<dbReference type="Proteomes" id="UP000272400">
    <property type="component" value="Unassembled WGS sequence"/>
</dbReference>
<feature type="transmembrane region" description="Helical" evidence="8">
    <location>
        <begin position="150"/>
        <end position="171"/>
    </location>
</feature>
<dbReference type="InterPro" id="IPR036259">
    <property type="entry name" value="MFS_trans_sf"/>
</dbReference>
<evidence type="ECO:0000256" key="5">
    <source>
        <dbReference type="ARBA" id="ARBA00022989"/>
    </source>
</evidence>
<dbReference type="InterPro" id="IPR004638">
    <property type="entry name" value="EmrB-like"/>
</dbReference>
<feature type="transmembrane region" description="Helical" evidence="8">
    <location>
        <begin position="285"/>
        <end position="307"/>
    </location>
</feature>
<dbReference type="GO" id="GO:0022857">
    <property type="term" value="F:transmembrane transporter activity"/>
    <property type="evidence" value="ECO:0007669"/>
    <property type="project" value="InterPro"/>
</dbReference>
<comment type="subcellular location">
    <subcellularLocation>
        <location evidence="1">Cell membrane</location>
        <topology evidence="1">Multi-pass membrane protein</topology>
    </subcellularLocation>
</comment>
<evidence type="ECO:0000256" key="6">
    <source>
        <dbReference type="ARBA" id="ARBA00023136"/>
    </source>
</evidence>
<keyword evidence="2" id="KW-0813">Transport</keyword>
<feature type="transmembrane region" description="Helical" evidence="8">
    <location>
        <begin position="215"/>
        <end position="235"/>
    </location>
</feature>
<evidence type="ECO:0000256" key="4">
    <source>
        <dbReference type="ARBA" id="ARBA00022692"/>
    </source>
</evidence>
<dbReference type="EMBL" id="RJKE01000001">
    <property type="protein sequence ID" value="ROO90552.1"/>
    <property type="molecule type" value="Genomic_DNA"/>
</dbReference>
<keyword evidence="11" id="KW-1185">Reference proteome</keyword>
<keyword evidence="4 8" id="KW-0812">Transmembrane</keyword>
<feature type="transmembrane region" description="Helical" evidence="8">
    <location>
        <begin position="183"/>
        <end position="203"/>
    </location>
</feature>
<gene>
    <name evidence="10" type="ORF">EDD29_8283</name>
</gene>
<dbReference type="GO" id="GO:0005886">
    <property type="term" value="C:plasma membrane"/>
    <property type="evidence" value="ECO:0007669"/>
    <property type="project" value="UniProtKB-SubCell"/>
</dbReference>
<proteinExistence type="predicted"/>
<feature type="domain" description="Major facilitator superfamily (MFS) profile" evidence="9">
    <location>
        <begin position="29"/>
        <end position="523"/>
    </location>
</feature>
<name>A0A3N1DAJ3_9ACTN</name>